<evidence type="ECO:0000313" key="2">
    <source>
        <dbReference type="EMBL" id="OMO70268.1"/>
    </source>
</evidence>
<sequence length="210" mass="23448">MSVTALGVPRSWRHLNLLPTLMIIGRPNVGKSALFNRRREALVFNTPDDHVPRDIREGLAKLGALWFKVLDSAGFETEATSGSILSRTASMTANVLARTQFAIFLIDVRGSYSKTSSRRKPLSGCDCEQDGSSEGEKKFCNILKVQGSSSSRNSDGYAPGVWYTCCVHFSTRGKGPDSCYASSQRYIREKWCLRLSTARLNRWLRKLCDE</sequence>
<dbReference type="OrthoDB" id="1283127at2759"/>
<dbReference type="Gramene" id="OMO70268">
    <property type="protein sequence ID" value="OMO70268"/>
    <property type="gene ID" value="CCACVL1_19033"/>
</dbReference>
<dbReference type="SUPFAM" id="SSF52540">
    <property type="entry name" value="P-loop containing nucleoside triphosphate hydrolases"/>
    <property type="match status" value="1"/>
</dbReference>
<name>A0A1R3HIY8_COCAP</name>
<dbReference type="InterPro" id="IPR027417">
    <property type="entry name" value="P-loop_NTPase"/>
</dbReference>
<feature type="domain" description="G" evidence="1">
    <location>
        <begin position="21"/>
        <end position="114"/>
    </location>
</feature>
<accession>A0A1R3HIY8</accession>
<dbReference type="Pfam" id="PF01926">
    <property type="entry name" value="MMR_HSR1"/>
    <property type="match status" value="1"/>
</dbReference>
<dbReference type="EMBL" id="AWWV01011827">
    <property type="protein sequence ID" value="OMO70268.1"/>
    <property type="molecule type" value="Genomic_DNA"/>
</dbReference>
<dbReference type="STRING" id="210143.A0A1R3HIY8"/>
<dbReference type="Gene3D" id="3.40.50.300">
    <property type="entry name" value="P-loop containing nucleotide triphosphate hydrolases"/>
    <property type="match status" value="1"/>
</dbReference>
<dbReference type="InterPro" id="IPR006073">
    <property type="entry name" value="GTP-bd"/>
</dbReference>
<dbReference type="Proteomes" id="UP000188268">
    <property type="component" value="Unassembled WGS sequence"/>
</dbReference>
<protein>
    <recommendedName>
        <fullName evidence="1">G domain-containing protein</fullName>
    </recommendedName>
</protein>
<comment type="caution">
    <text evidence="2">The sequence shown here is derived from an EMBL/GenBank/DDBJ whole genome shotgun (WGS) entry which is preliminary data.</text>
</comment>
<reference evidence="2 3" key="1">
    <citation type="submission" date="2013-09" db="EMBL/GenBank/DDBJ databases">
        <title>Corchorus capsularis genome sequencing.</title>
        <authorList>
            <person name="Alam M."/>
            <person name="Haque M.S."/>
            <person name="Islam M.S."/>
            <person name="Emdad E.M."/>
            <person name="Islam M.M."/>
            <person name="Ahmed B."/>
            <person name="Halim A."/>
            <person name="Hossen Q.M.M."/>
            <person name="Hossain M.Z."/>
            <person name="Ahmed R."/>
            <person name="Khan M.M."/>
            <person name="Islam R."/>
            <person name="Rashid M.M."/>
            <person name="Khan S.A."/>
            <person name="Rahman M.S."/>
            <person name="Alam M."/>
        </authorList>
    </citation>
    <scope>NUCLEOTIDE SEQUENCE [LARGE SCALE GENOMIC DNA]</scope>
    <source>
        <strain evidence="3">cv. CVL-1</strain>
        <tissue evidence="2">Whole seedling</tissue>
    </source>
</reference>
<dbReference type="PANTHER" id="PTHR43834">
    <property type="entry name" value="GTPASE DER"/>
    <property type="match status" value="1"/>
</dbReference>
<dbReference type="GO" id="GO:0005525">
    <property type="term" value="F:GTP binding"/>
    <property type="evidence" value="ECO:0007669"/>
    <property type="project" value="InterPro"/>
</dbReference>
<evidence type="ECO:0000313" key="3">
    <source>
        <dbReference type="Proteomes" id="UP000188268"/>
    </source>
</evidence>
<evidence type="ECO:0000259" key="1">
    <source>
        <dbReference type="Pfam" id="PF01926"/>
    </source>
</evidence>
<gene>
    <name evidence="2" type="ORF">CCACVL1_19033</name>
</gene>
<proteinExistence type="predicted"/>
<organism evidence="2 3">
    <name type="scientific">Corchorus capsularis</name>
    <name type="common">Jute</name>
    <dbReference type="NCBI Taxonomy" id="210143"/>
    <lineage>
        <taxon>Eukaryota</taxon>
        <taxon>Viridiplantae</taxon>
        <taxon>Streptophyta</taxon>
        <taxon>Embryophyta</taxon>
        <taxon>Tracheophyta</taxon>
        <taxon>Spermatophyta</taxon>
        <taxon>Magnoliopsida</taxon>
        <taxon>eudicotyledons</taxon>
        <taxon>Gunneridae</taxon>
        <taxon>Pentapetalae</taxon>
        <taxon>rosids</taxon>
        <taxon>malvids</taxon>
        <taxon>Malvales</taxon>
        <taxon>Malvaceae</taxon>
        <taxon>Grewioideae</taxon>
        <taxon>Apeibeae</taxon>
        <taxon>Corchorus</taxon>
    </lineage>
</organism>
<keyword evidence="3" id="KW-1185">Reference proteome</keyword>
<dbReference type="AlphaFoldDB" id="A0A1R3HIY8"/>
<dbReference type="PANTHER" id="PTHR43834:SF6">
    <property type="entry name" value="GTPASE DER"/>
    <property type="match status" value="1"/>
</dbReference>